<evidence type="ECO:0000313" key="2">
    <source>
        <dbReference type="Proteomes" id="UP000658278"/>
    </source>
</evidence>
<organism evidence="1 2">
    <name type="scientific">Haloferula rosea</name>
    <dbReference type="NCBI Taxonomy" id="490093"/>
    <lineage>
        <taxon>Bacteria</taxon>
        <taxon>Pseudomonadati</taxon>
        <taxon>Verrucomicrobiota</taxon>
        <taxon>Verrucomicrobiia</taxon>
        <taxon>Verrucomicrobiales</taxon>
        <taxon>Verrucomicrobiaceae</taxon>
        <taxon>Haloferula</taxon>
    </lineage>
</organism>
<name>A0A934VCI9_9BACT</name>
<dbReference type="AlphaFoldDB" id="A0A934VCI9"/>
<protein>
    <submittedName>
        <fullName evidence="1">Uncharacterized protein</fullName>
    </submittedName>
</protein>
<accession>A0A934VCI9</accession>
<dbReference type="Proteomes" id="UP000658278">
    <property type="component" value="Unassembled WGS sequence"/>
</dbReference>
<comment type="caution">
    <text evidence="1">The sequence shown here is derived from an EMBL/GenBank/DDBJ whole genome shotgun (WGS) entry which is preliminary data.</text>
</comment>
<keyword evidence="2" id="KW-1185">Reference proteome</keyword>
<dbReference type="EMBL" id="JAENII010000014">
    <property type="protein sequence ID" value="MBK1828498.1"/>
    <property type="molecule type" value="Genomic_DNA"/>
</dbReference>
<proteinExistence type="predicted"/>
<dbReference type="RefSeq" id="WP_200282078.1">
    <property type="nucleotide sequence ID" value="NZ_JAENII010000014.1"/>
</dbReference>
<reference evidence="1" key="1">
    <citation type="submission" date="2021-01" db="EMBL/GenBank/DDBJ databases">
        <title>Modified the classification status of verrucomicrobia.</title>
        <authorList>
            <person name="Feng X."/>
        </authorList>
    </citation>
    <scope>NUCLEOTIDE SEQUENCE</scope>
    <source>
        <strain evidence="1">KCTC 22201</strain>
    </source>
</reference>
<sequence length="102" mass="10621">MIPWVLALLAVFGWNLVAQQQVPLRKSAPLNGGSVTQLASEAAPTCAPGDLQLGLGGGSFDGIRLRQPDARRLAIAPSREILGETRRDAAVQGRAPPLPAGC</sequence>
<evidence type="ECO:0000313" key="1">
    <source>
        <dbReference type="EMBL" id="MBK1828498.1"/>
    </source>
</evidence>
<gene>
    <name evidence="1" type="ORF">JIN81_15805</name>
</gene>